<dbReference type="InterPro" id="IPR036286">
    <property type="entry name" value="LexA/Signal_pep-like_sf"/>
</dbReference>
<dbReference type="RefSeq" id="WP_323355127.1">
    <property type="nucleotide sequence ID" value="NZ_JAYGHY010000001.1"/>
</dbReference>
<dbReference type="InterPro" id="IPR039418">
    <property type="entry name" value="LexA-like"/>
</dbReference>
<evidence type="ECO:0000256" key="7">
    <source>
        <dbReference type="RuleBase" id="RU003991"/>
    </source>
</evidence>
<dbReference type="CDD" id="cd06529">
    <property type="entry name" value="S24_LexA-like"/>
    <property type="match status" value="1"/>
</dbReference>
<evidence type="ECO:0000313" key="9">
    <source>
        <dbReference type="EMBL" id="MEA5440955.1"/>
    </source>
</evidence>
<dbReference type="PANTHER" id="PTHR33516">
    <property type="entry name" value="LEXA REPRESSOR"/>
    <property type="match status" value="1"/>
</dbReference>
<proteinExistence type="inferred from homology"/>
<keyword evidence="5" id="KW-0234">DNA repair</keyword>
<dbReference type="EMBL" id="JAYGHY010000001">
    <property type="protein sequence ID" value="MEA5440955.1"/>
    <property type="molecule type" value="Genomic_DNA"/>
</dbReference>
<dbReference type="InterPro" id="IPR006197">
    <property type="entry name" value="Peptidase_S24_LexA"/>
</dbReference>
<keyword evidence="4 7" id="KW-0068">Autocatalytic cleavage</keyword>
<organism evidence="9 10">
    <name type="scientific">Cyanobium gracile UHCC 0281</name>
    <dbReference type="NCBI Taxonomy" id="3110309"/>
    <lineage>
        <taxon>Bacteria</taxon>
        <taxon>Bacillati</taxon>
        <taxon>Cyanobacteriota</taxon>
        <taxon>Cyanophyceae</taxon>
        <taxon>Synechococcales</taxon>
        <taxon>Prochlorococcaceae</taxon>
        <taxon>Cyanobium</taxon>
    </lineage>
</organism>
<dbReference type="Pfam" id="PF00717">
    <property type="entry name" value="Peptidase_S24"/>
    <property type="match status" value="1"/>
</dbReference>
<dbReference type="Gene3D" id="2.10.109.10">
    <property type="entry name" value="Umud Fragment, subunit A"/>
    <property type="match status" value="1"/>
</dbReference>
<evidence type="ECO:0000256" key="2">
    <source>
        <dbReference type="ARBA" id="ARBA00022763"/>
    </source>
</evidence>
<dbReference type="SUPFAM" id="SSF51306">
    <property type="entry name" value="LexA/Signal peptidase"/>
    <property type="match status" value="1"/>
</dbReference>
<reference evidence="9 10" key="1">
    <citation type="submission" date="2023-12" db="EMBL/GenBank/DDBJ databases">
        <title>Baltic Sea Cyanobacteria.</title>
        <authorList>
            <person name="Delbaje E."/>
            <person name="Fewer D.P."/>
            <person name="Shishido T.K."/>
        </authorList>
    </citation>
    <scope>NUCLEOTIDE SEQUENCE [LARGE SCALE GENOMIC DNA]</scope>
    <source>
        <strain evidence="9 10">UHCC 0281</strain>
    </source>
</reference>
<evidence type="ECO:0000313" key="10">
    <source>
        <dbReference type="Proteomes" id="UP001302329"/>
    </source>
</evidence>
<keyword evidence="3 7" id="KW-0378">Hydrolase</keyword>
<keyword evidence="10" id="KW-1185">Reference proteome</keyword>
<protein>
    <submittedName>
        <fullName evidence="9">S24 family peptidase</fullName>
    </submittedName>
</protein>
<evidence type="ECO:0000256" key="5">
    <source>
        <dbReference type="ARBA" id="ARBA00023204"/>
    </source>
</evidence>
<accession>A0ABU5SR54</accession>
<dbReference type="Proteomes" id="UP001302329">
    <property type="component" value="Unassembled WGS sequence"/>
</dbReference>
<comment type="caution">
    <text evidence="9">The sequence shown here is derived from an EMBL/GenBank/DDBJ whole genome shotgun (WGS) entry which is preliminary data.</text>
</comment>
<evidence type="ECO:0000256" key="6">
    <source>
        <dbReference type="ARBA" id="ARBA00023236"/>
    </source>
</evidence>
<keyword evidence="6" id="KW-0742">SOS response</keyword>
<evidence type="ECO:0000256" key="3">
    <source>
        <dbReference type="ARBA" id="ARBA00022801"/>
    </source>
</evidence>
<name>A0ABU5SR54_9CYAN</name>
<dbReference type="PRINTS" id="PR00726">
    <property type="entry name" value="LEXASERPTASE"/>
</dbReference>
<dbReference type="InterPro" id="IPR050077">
    <property type="entry name" value="LexA_repressor"/>
</dbReference>
<evidence type="ECO:0000259" key="8">
    <source>
        <dbReference type="Pfam" id="PF00717"/>
    </source>
</evidence>
<evidence type="ECO:0000256" key="4">
    <source>
        <dbReference type="ARBA" id="ARBA00022813"/>
    </source>
</evidence>
<feature type="domain" description="Peptidase S24/S26A/S26B/S26C" evidence="8">
    <location>
        <begin position="4"/>
        <end position="98"/>
    </location>
</feature>
<keyword evidence="2" id="KW-0227">DNA damage</keyword>
<gene>
    <name evidence="9" type="ORF">VB739_00135</name>
</gene>
<evidence type="ECO:0000256" key="1">
    <source>
        <dbReference type="ARBA" id="ARBA00007484"/>
    </source>
</evidence>
<comment type="similarity">
    <text evidence="1 7">Belongs to the peptidase S24 family.</text>
</comment>
<dbReference type="InterPro" id="IPR015927">
    <property type="entry name" value="Peptidase_S24_S26A/B/C"/>
</dbReference>
<dbReference type="PANTHER" id="PTHR33516:SF2">
    <property type="entry name" value="LEXA REPRESSOR-RELATED"/>
    <property type="match status" value="1"/>
</dbReference>
<sequence length="108" mass="11720">MGVDLNEQLNLHPGRTLLLRVCGDSMLGAGIRHGDLLVVDREATPRSGRIVVALLEGGFTLKRLVRRGAHWWLEPANPAYPPLALGGSDDDRLWGVAVHVIRSLPGGR</sequence>